<sequence length="36" mass="3551">MAMQVCAGAMLMCSFGVAPAALSVLPTNRVMAGGPP</sequence>
<keyword evidence="3" id="KW-1185">Reference proteome</keyword>
<dbReference type="Proteomes" id="UP000006746">
    <property type="component" value="Unassembled WGS sequence"/>
</dbReference>
<evidence type="ECO:0000313" key="2">
    <source>
        <dbReference type="EMBL" id="EKE73837.1"/>
    </source>
</evidence>
<protein>
    <submittedName>
        <fullName evidence="2">Uncharacterized protein</fullName>
    </submittedName>
</protein>
<name>K2JGZ9_9PROT</name>
<evidence type="ECO:0000313" key="3">
    <source>
        <dbReference type="Proteomes" id="UP000006746"/>
    </source>
</evidence>
<dbReference type="EMBL" id="AMRL01000015">
    <property type="protein sequence ID" value="EKE73837.1"/>
    <property type="molecule type" value="Genomic_DNA"/>
</dbReference>
<dbReference type="STRING" id="1207063.P24_11962"/>
<proteinExistence type="predicted"/>
<dbReference type="AlphaFoldDB" id="K2JGZ9"/>
<feature type="chain" id="PRO_5005353304" evidence="1">
    <location>
        <begin position="21"/>
        <end position="36"/>
    </location>
</feature>
<organism evidence="2 3">
    <name type="scientific">Oceanibaculum indicum P24</name>
    <dbReference type="NCBI Taxonomy" id="1207063"/>
    <lineage>
        <taxon>Bacteria</taxon>
        <taxon>Pseudomonadati</taxon>
        <taxon>Pseudomonadota</taxon>
        <taxon>Alphaproteobacteria</taxon>
        <taxon>Rhodospirillales</taxon>
        <taxon>Oceanibaculaceae</taxon>
        <taxon>Oceanibaculum</taxon>
    </lineage>
</organism>
<accession>K2JGZ9</accession>
<comment type="caution">
    <text evidence="2">The sequence shown here is derived from an EMBL/GenBank/DDBJ whole genome shotgun (WGS) entry which is preliminary data.</text>
</comment>
<feature type="signal peptide" evidence="1">
    <location>
        <begin position="1"/>
        <end position="20"/>
    </location>
</feature>
<feature type="non-terminal residue" evidence="2">
    <location>
        <position position="36"/>
    </location>
</feature>
<evidence type="ECO:0000256" key="1">
    <source>
        <dbReference type="SAM" id="SignalP"/>
    </source>
</evidence>
<gene>
    <name evidence="2" type="ORF">P24_11962</name>
</gene>
<reference evidence="2 3" key="1">
    <citation type="journal article" date="2012" name="J. Bacteriol.">
        <title>Genome Sequence of Oceanibaculum indicum Type Strain P24.</title>
        <authorList>
            <person name="Lai Q."/>
            <person name="Shao Z."/>
        </authorList>
    </citation>
    <scope>NUCLEOTIDE SEQUENCE [LARGE SCALE GENOMIC DNA]</scope>
    <source>
        <strain evidence="2 3">P24</strain>
    </source>
</reference>
<keyword evidence="1" id="KW-0732">Signal</keyword>